<dbReference type="NCBIfam" id="TIGR01195">
    <property type="entry name" value="oadG_fam"/>
    <property type="match status" value="1"/>
</dbReference>
<accession>A0AA37TN28</accession>
<evidence type="ECO:0000256" key="2">
    <source>
        <dbReference type="ARBA" id="ARBA00003002"/>
    </source>
</evidence>
<evidence type="ECO:0000256" key="6">
    <source>
        <dbReference type="ARBA" id="ARBA00022448"/>
    </source>
</evidence>
<dbReference type="Pfam" id="PF04277">
    <property type="entry name" value="OAD_gamma"/>
    <property type="match status" value="1"/>
</dbReference>
<evidence type="ECO:0000256" key="17">
    <source>
        <dbReference type="RuleBase" id="RU004278"/>
    </source>
</evidence>
<protein>
    <recommendedName>
        <fullName evidence="16">Probable oxaloacetate decarboxylase gamma chain</fullName>
        <ecNumber evidence="16">7.2.4.2</ecNumber>
    </recommendedName>
</protein>
<evidence type="ECO:0000313" key="18">
    <source>
        <dbReference type="EMBL" id="GLS82793.1"/>
    </source>
</evidence>
<keyword evidence="7 16" id="KW-1003">Cell membrane</keyword>
<evidence type="ECO:0000256" key="10">
    <source>
        <dbReference type="ARBA" id="ARBA00022989"/>
    </source>
</evidence>
<comment type="similarity">
    <text evidence="4 16 17">Belongs to the OadG family.</text>
</comment>
<comment type="subunit">
    <text evidence="5 16">Heterotrimer of an alpha, a beta and a gamma subunit.</text>
</comment>
<organism evidence="18 19">
    <name type="scientific">Paraferrimonas haliotis</name>
    <dbReference type="NCBI Taxonomy" id="2013866"/>
    <lineage>
        <taxon>Bacteria</taxon>
        <taxon>Pseudomonadati</taxon>
        <taxon>Pseudomonadota</taxon>
        <taxon>Gammaproteobacteria</taxon>
        <taxon>Alteromonadales</taxon>
        <taxon>Ferrimonadaceae</taxon>
        <taxon>Paraferrimonas</taxon>
    </lineage>
</organism>
<evidence type="ECO:0000256" key="4">
    <source>
        <dbReference type="ARBA" id="ARBA00005844"/>
    </source>
</evidence>
<dbReference type="GO" id="GO:0015081">
    <property type="term" value="F:sodium ion transmembrane transporter activity"/>
    <property type="evidence" value="ECO:0007669"/>
    <property type="project" value="UniProtKB-UniRule"/>
</dbReference>
<evidence type="ECO:0000256" key="16">
    <source>
        <dbReference type="HAMAP-Rule" id="MF_00404"/>
    </source>
</evidence>
<evidence type="ECO:0000313" key="19">
    <source>
        <dbReference type="Proteomes" id="UP001157439"/>
    </source>
</evidence>
<comment type="catalytic activity">
    <reaction evidence="15 16 17">
        <text>oxaloacetate + 2 Na(+)(in) + H(+) = pyruvate + 2 Na(+)(out) + CO2</text>
        <dbReference type="Rhea" id="RHEA:57724"/>
        <dbReference type="ChEBI" id="CHEBI:15361"/>
        <dbReference type="ChEBI" id="CHEBI:15378"/>
        <dbReference type="ChEBI" id="CHEBI:16452"/>
        <dbReference type="ChEBI" id="CHEBI:16526"/>
        <dbReference type="ChEBI" id="CHEBI:29101"/>
        <dbReference type="EC" id="7.2.4.2"/>
    </reaction>
</comment>
<sequence length="79" mass="8530">MNDISELLAQAGSLMLLGMGLVFIFLSLLIGTITVIAWKFAPQKQPTIESSVCVNRELQPGADTVAAITVAIAHYRNRT</sequence>
<keyword evidence="9 16" id="KW-1278">Translocase</keyword>
<keyword evidence="12 16" id="KW-0406">Ion transport</keyword>
<dbReference type="AlphaFoldDB" id="A0AA37TN28"/>
<evidence type="ECO:0000256" key="5">
    <source>
        <dbReference type="ARBA" id="ARBA00011869"/>
    </source>
</evidence>
<keyword evidence="14 16" id="KW-0739">Sodium transport</keyword>
<dbReference type="InterPro" id="IPR023424">
    <property type="entry name" value="OadG"/>
</dbReference>
<name>A0AA37TN28_9GAMM</name>
<keyword evidence="8 16" id="KW-0812">Transmembrane</keyword>
<reference evidence="18 19" key="1">
    <citation type="journal article" date="2014" name="Int. J. Syst. Evol. Microbiol.">
        <title>Complete genome sequence of Corynebacterium casei LMG S-19264T (=DSM 44701T), isolated from a smear-ripened cheese.</title>
        <authorList>
            <consortium name="US DOE Joint Genome Institute (JGI-PGF)"/>
            <person name="Walter F."/>
            <person name="Albersmeier A."/>
            <person name="Kalinowski J."/>
            <person name="Ruckert C."/>
        </authorList>
    </citation>
    <scope>NUCLEOTIDE SEQUENCE [LARGE SCALE GENOMIC DNA]</scope>
    <source>
        <strain evidence="18 19">NBRC 112785</strain>
    </source>
</reference>
<dbReference type="GO" id="GO:0008948">
    <property type="term" value="F:oxaloacetate decarboxylase activity"/>
    <property type="evidence" value="ECO:0007669"/>
    <property type="project" value="UniProtKB-UniRule"/>
</dbReference>
<comment type="cofactor">
    <cofactor evidence="1 16 17">
        <name>Na(+)</name>
        <dbReference type="ChEBI" id="CHEBI:29101"/>
    </cofactor>
</comment>
<dbReference type="EMBL" id="BSPO01000002">
    <property type="protein sequence ID" value="GLS82793.1"/>
    <property type="molecule type" value="Genomic_DNA"/>
</dbReference>
<evidence type="ECO:0000256" key="7">
    <source>
        <dbReference type="ARBA" id="ARBA00022475"/>
    </source>
</evidence>
<comment type="function">
    <text evidence="2 16 17">Catalyzes the decarboxylation of oxaloacetate coupled to Na(+) translocation.</text>
</comment>
<feature type="transmembrane region" description="Helical" evidence="16 17">
    <location>
        <begin position="12"/>
        <end position="38"/>
    </location>
</feature>
<dbReference type="Proteomes" id="UP001157439">
    <property type="component" value="Unassembled WGS sequence"/>
</dbReference>
<dbReference type="RefSeq" id="WP_095498795.1">
    <property type="nucleotide sequence ID" value="NZ_BSPO01000002.1"/>
</dbReference>
<dbReference type="EC" id="7.2.4.2" evidence="16"/>
<evidence type="ECO:0000256" key="12">
    <source>
        <dbReference type="ARBA" id="ARBA00023065"/>
    </source>
</evidence>
<keyword evidence="11 16" id="KW-0915">Sodium</keyword>
<dbReference type="GO" id="GO:0015451">
    <property type="term" value="F:decarboxylation-driven active transmembrane transporter activity"/>
    <property type="evidence" value="ECO:0007669"/>
    <property type="project" value="UniProtKB-EC"/>
</dbReference>
<dbReference type="GO" id="GO:0005886">
    <property type="term" value="C:plasma membrane"/>
    <property type="evidence" value="ECO:0007669"/>
    <property type="project" value="UniProtKB-SubCell"/>
</dbReference>
<evidence type="ECO:0000256" key="14">
    <source>
        <dbReference type="ARBA" id="ARBA00023201"/>
    </source>
</evidence>
<gene>
    <name evidence="16" type="primary">oadG</name>
    <name evidence="18" type="ORF">GCM10007894_07700</name>
</gene>
<evidence type="ECO:0000256" key="3">
    <source>
        <dbReference type="ARBA" id="ARBA00004162"/>
    </source>
</evidence>
<keyword evidence="10 16" id="KW-1133">Transmembrane helix</keyword>
<evidence type="ECO:0000256" key="13">
    <source>
        <dbReference type="ARBA" id="ARBA00023136"/>
    </source>
</evidence>
<dbReference type="HAMAP" id="MF_00404">
    <property type="entry name" value="OadG"/>
    <property type="match status" value="1"/>
</dbReference>
<evidence type="ECO:0000256" key="15">
    <source>
        <dbReference type="ARBA" id="ARBA00048176"/>
    </source>
</evidence>
<keyword evidence="13 16" id="KW-0472">Membrane</keyword>
<evidence type="ECO:0000256" key="11">
    <source>
        <dbReference type="ARBA" id="ARBA00023053"/>
    </source>
</evidence>
<evidence type="ECO:0000256" key="1">
    <source>
        <dbReference type="ARBA" id="ARBA00001959"/>
    </source>
</evidence>
<comment type="caution">
    <text evidence="18">The sequence shown here is derived from an EMBL/GenBank/DDBJ whole genome shotgun (WGS) entry which is preliminary data.</text>
</comment>
<evidence type="ECO:0000256" key="9">
    <source>
        <dbReference type="ARBA" id="ARBA00022967"/>
    </source>
</evidence>
<comment type="subcellular location">
    <subcellularLocation>
        <location evidence="3 16 17">Cell membrane</location>
        <topology evidence="3 16 17">Single-pass membrane protein</topology>
    </subcellularLocation>
</comment>
<dbReference type="GO" id="GO:0036376">
    <property type="term" value="P:sodium ion export across plasma membrane"/>
    <property type="evidence" value="ECO:0007669"/>
    <property type="project" value="InterPro"/>
</dbReference>
<dbReference type="InterPro" id="IPR005899">
    <property type="entry name" value="Na_pump_deCOase"/>
</dbReference>
<evidence type="ECO:0000256" key="8">
    <source>
        <dbReference type="ARBA" id="ARBA00022692"/>
    </source>
</evidence>
<keyword evidence="19" id="KW-1185">Reference proteome</keyword>
<keyword evidence="6 16" id="KW-0813">Transport</keyword>
<proteinExistence type="inferred from homology"/>